<dbReference type="PANTHER" id="PTHR11439:SF491">
    <property type="entry name" value="INTEGRASE CATALYTIC DOMAIN-CONTAINING PROTEIN"/>
    <property type="match status" value="1"/>
</dbReference>
<name>A0ABM3IL09_ZIZJJ</name>
<protein>
    <submittedName>
        <fullName evidence="3">Secreted RxLR effector protein 161-like</fullName>
    </submittedName>
</protein>
<proteinExistence type="predicted"/>
<evidence type="ECO:0000256" key="1">
    <source>
        <dbReference type="SAM" id="MobiDB-lite"/>
    </source>
</evidence>
<dbReference type="InterPro" id="IPR043502">
    <property type="entry name" value="DNA/RNA_pol_sf"/>
</dbReference>
<dbReference type="CDD" id="cd09272">
    <property type="entry name" value="RNase_HI_RT_Ty1"/>
    <property type="match status" value="1"/>
</dbReference>
<sequence length="256" mass="28849">MEGAKPASVPLGGHFKLSSEQCPSTEQEKEDMIEVPYSNAMGSVMHVMILTRPDLAHAISVLSRYMANPGRDHWEALKWLLRYLKHIASEGLIYKRDSSGVELNGYLDSDYAGDRDKRRSMSSYAFTLCGNCISWKSQLQPMVALSTTESEYMAATEAAKEAIWLKGLLTELKALKQEVTLYSDSQSAIHLCKNPVFHERSKHIQVRYHFIRDMTAQKVIRLEKIPTEFNPSDMGTKVLTVGKFNTCKNLLRIGAS</sequence>
<dbReference type="Proteomes" id="UP001652623">
    <property type="component" value="Chromosome 2"/>
</dbReference>
<evidence type="ECO:0000313" key="3">
    <source>
        <dbReference type="RefSeq" id="XP_048330828.1"/>
    </source>
</evidence>
<feature type="region of interest" description="Disordered" evidence="1">
    <location>
        <begin position="1"/>
        <end position="24"/>
    </location>
</feature>
<reference evidence="3" key="2">
    <citation type="submission" date="2025-08" db="UniProtKB">
        <authorList>
            <consortium name="RefSeq"/>
        </authorList>
    </citation>
    <scope>IDENTIFICATION</scope>
    <source>
        <tissue evidence="3">Seedling</tissue>
    </source>
</reference>
<dbReference type="SUPFAM" id="SSF56672">
    <property type="entry name" value="DNA/RNA polymerases"/>
    <property type="match status" value="1"/>
</dbReference>
<dbReference type="PANTHER" id="PTHR11439">
    <property type="entry name" value="GAG-POL-RELATED RETROTRANSPOSON"/>
    <property type="match status" value="1"/>
</dbReference>
<dbReference type="GeneID" id="125422741"/>
<reference evidence="2" key="1">
    <citation type="submission" date="2025-05" db="UniProtKB">
        <authorList>
            <consortium name="RefSeq"/>
        </authorList>
    </citation>
    <scope>NUCLEOTIDE SEQUENCE [LARGE SCALE GENOMIC DNA]</scope>
</reference>
<dbReference type="RefSeq" id="XP_048330828.1">
    <property type="nucleotide sequence ID" value="XM_048474871.1"/>
</dbReference>
<evidence type="ECO:0000313" key="2">
    <source>
        <dbReference type="Proteomes" id="UP001652623"/>
    </source>
</evidence>
<accession>A0ABM3IL09</accession>
<organism evidence="2 3">
    <name type="scientific">Ziziphus jujuba</name>
    <name type="common">Chinese jujube</name>
    <name type="synonym">Ziziphus sativa</name>
    <dbReference type="NCBI Taxonomy" id="326968"/>
    <lineage>
        <taxon>Eukaryota</taxon>
        <taxon>Viridiplantae</taxon>
        <taxon>Streptophyta</taxon>
        <taxon>Embryophyta</taxon>
        <taxon>Tracheophyta</taxon>
        <taxon>Spermatophyta</taxon>
        <taxon>Magnoliopsida</taxon>
        <taxon>eudicotyledons</taxon>
        <taxon>Gunneridae</taxon>
        <taxon>Pentapetalae</taxon>
        <taxon>rosids</taxon>
        <taxon>fabids</taxon>
        <taxon>Rosales</taxon>
        <taxon>Rhamnaceae</taxon>
        <taxon>Paliureae</taxon>
        <taxon>Ziziphus</taxon>
    </lineage>
</organism>
<keyword evidence="2" id="KW-1185">Reference proteome</keyword>
<gene>
    <name evidence="3" type="primary">LOC125422741</name>
</gene>